<keyword evidence="1" id="KW-0732">Signal</keyword>
<reference evidence="2 3" key="1">
    <citation type="submission" date="2024-06" db="EMBL/GenBank/DDBJ databases">
        <title>The Natural Products Discovery Center: Release of the First 8490 Sequenced Strains for Exploring Actinobacteria Biosynthetic Diversity.</title>
        <authorList>
            <person name="Kalkreuter E."/>
            <person name="Kautsar S.A."/>
            <person name="Yang D."/>
            <person name="Bader C.D."/>
            <person name="Teijaro C.N."/>
            <person name="Fluegel L."/>
            <person name="Davis C.M."/>
            <person name="Simpson J.R."/>
            <person name="Lauterbach L."/>
            <person name="Steele A.D."/>
            <person name="Gui C."/>
            <person name="Meng S."/>
            <person name="Li G."/>
            <person name="Viehrig K."/>
            <person name="Ye F."/>
            <person name="Su P."/>
            <person name="Kiefer A.F."/>
            <person name="Nichols A."/>
            <person name="Cepeda A.J."/>
            <person name="Yan W."/>
            <person name="Fan B."/>
            <person name="Jiang Y."/>
            <person name="Adhikari A."/>
            <person name="Zheng C.-J."/>
            <person name="Schuster L."/>
            <person name="Cowan T.M."/>
            <person name="Smanski M.J."/>
            <person name="Chevrette M.G."/>
            <person name="De Carvalho L.P.S."/>
            <person name="Shen B."/>
        </authorList>
    </citation>
    <scope>NUCLEOTIDE SEQUENCE [LARGE SCALE GENOMIC DNA]</scope>
    <source>
        <strain evidence="2 3">NPDC048946</strain>
    </source>
</reference>
<organism evidence="2 3">
    <name type="scientific">Streptodolium elevatio</name>
    <dbReference type="NCBI Taxonomy" id="3157996"/>
    <lineage>
        <taxon>Bacteria</taxon>
        <taxon>Bacillati</taxon>
        <taxon>Actinomycetota</taxon>
        <taxon>Actinomycetes</taxon>
        <taxon>Kitasatosporales</taxon>
        <taxon>Streptomycetaceae</taxon>
        <taxon>Streptodolium</taxon>
    </lineage>
</organism>
<dbReference type="EMBL" id="JBEZFP010000021">
    <property type="protein sequence ID" value="MEU8134012.1"/>
    <property type="molecule type" value="Genomic_DNA"/>
</dbReference>
<proteinExistence type="predicted"/>
<evidence type="ECO:0000313" key="2">
    <source>
        <dbReference type="EMBL" id="MEU8134012.1"/>
    </source>
</evidence>
<evidence type="ECO:0000256" key="1">
    <source>
        <dbReference type="SAM" id="SignalP"/>
    </source>
</evidence>
<feature type="signal peptide" evidence="1">
    <location>
        <begin position="1"/>
        <end position="27"/>
    </location>
</feature>
<accession>A0ABV3DE48</accession>
<dbReference type="Proteomes" id="UP001551482">
    <property type="component" value="Unassembled WGS sequence"/>
</dbReference>
<dbReference type="RefSeq" id="WP_358352325.1">
    <property type="nucleotide sequence ID" value="NZ_JBEZFP010000021.1"/>
</dbReference>
<comment type="caution">
    <text evidence="2">The sequence shown here is derived from an EMBL/GenBank/DDBJ whole genome shotgun (WGS) entry which is preliminary data.</text>
</comment>
<evidence type="ECO:0000313" key="3">
    <source>
        <dbReference type="Proteomes" id="UP001551482"/>
    </source>
</evidence>
<protein>
    <submittedName>
        <fullName evidence="2">Uncharacterized protein</fullName>
    </submittedName>
</protein>
<name>A0ABV3DE48_9ACTN</name>
<keyword evidence="3" id="KW-1185">Reference proteome</keyword>
<feature type="chain" id="PRO_5045886393" evidence="1">
    <location>
        <begin position="28"/>
        <end position="78"/>
    </location>
</feature>
<gene>
    <name evidence="2" type="ORF">AB0C36_10920</name>
</gene>
<sequence>MKNPGRRTLTAALLCGTALSLHGAAYAAETPKLAAVNAAGLSTATPDREQLSSVRPEQVVAPALGSLLGTSDGAGVRG</sequence>